<comment type="caution">
    <text evidence="4">The sequence shown here is derived from an EMBL/GenBank/DDBJ whole genome shotgun (WGS) entry which is preliminary data.</text>
</comment>
<dbReference type="EMBL" id="QYUO01000001">
    <property type="protein sequence ID" value="RJF97808.1"/>
    <property type="molecule type" value="Genomic_DNA"/>
</dbReference>
<feature type="domain" description="Glycosyl transferase family 1" evidence="2">
    <location>
        <begin position="204"/>
        <end position="354"/>
    </location>
</feature>
<dbReference type="OrthoDB" id="433681at2"/>
<sequence>MLDSIRVGFNAVPLLGPLTGVGQYTFRLITEMQQLLRVRPWLFYGTSWDTEIRSAAPAAIRQMNNAMKRLVPQPHVVARFIKQSRFSSGVKANRIDLYHEPAYLAFRFKGPTVVTVHDISWIRHPETHPQDRVREMNRVMPSVVKRAEHIIVDSEFVRSEVIDHYGVAPERVTTVLLGASPEFHPVAADQCASVLKQFGLSPGRYVLAVGTLEPRKNLSTVIAAYAQLPDAVRQRYPLVIVGMNGWGMEKFSDSLKHMIRRGEVRLPGYVAQADLPALYSGARLFVYPSLYEGFGLPPLEAMACKVPVIASNRASLPEVVGDAGLLVEPLDDVAIAAHMRALIEDDALHARLSMAGLVRADGFTWRKFALETLAVYRKVLA</sequence>
<evidence type="ECO:0000259" key="2">
    <source>
        <dbReference type="Pfam" id="PF00534"/>
    </source>
</evidence>
<evidence type="ECO:0000256" key="1">
    <source>
        <dbReference type="ARBA" id="ARBA00022679"/>
    </source>
</evidence>
<evidence type="ECO:0000259" key="3">
    <source>
        <dbReference type="Pfam" id="PF13439"/>
    </source>
</evidence>
<reference evidence="5" key="1">
    <citation type="submission" date="2018-09" db="EMBL/GenBank/DDBJ databases">
        <authorList>
            <person name="Zhu H."/>
        </authorList>
    </citation>
    <scope>NUCLEOTIDE SEQUENCE [LARGE SCALE GENOMIC DNA]</scope>
    <source>
        <strain evidence="5">K1R23-30</strain>
    </source>
</reference>
<keyword evidence="1 4" id="KW-0808">Transferase</keyword>
<dbReference type="InterPro" id="IPR001296">
    <property type="entry name" value="Glyco_trans_1"/>
</dbReference>
<dbReference type="GO" id="GO:0009103">
    <property type="term" value="P:lipopolysaccharide biosynthetic process"/>
    <property type="evidence" value="ECO:0007669"/>
    <property type="project" value="TreeGrafter"/>
</dbReference>
<evidence type="ECO:0000313" key="4">
    <source>
        <dbReference type="EMBL" id="RJF97808.1"/>
    </source>
</evidence>
<dbReference type="AlphaFoldDB" id="A0A3A3FTI4"/>
<name>A0A3A3FTI4_9BURK</name>
<dbReference type="Gene3D" id="3.40.50.2000">
    <property type="entry name" value="Glycogen Phosphorylase B"/>
    <property type="match status" value="2"/>
</dbReference>
<feature type="domain" description="Glycosyltransferase subfamily 4-like N-terminal" evidence="3">
    <location>
        <begin position="20"/>
        <end position="179"/>
    </location>
</feature>
<dbReference type="GO" id="GO:0016757">
    <property type="term" value="F:glycosyltransferase activity"/>
    <property type="evidence" value="ECO:0007669"/>
    <property type="project" value="InterPro"/>
</dbReference>
<proteinExistence type="predicted"/>
<organism evidence="4 5">
    <name type="scientific">Noviherbaspirillum saxi</name>
    <dbReference type="NCBI Taxonomy" id="2320863"/>
    <lineage>
        <taxon>Bacteria</taxon>
        <taxon>Pseudomonadati</taxon>
        <taxon>Pseudomonadota</taxon>
        <taxon>Betaproteobacteria</taxon>
        <taxon>Burkholderiales</taxon>
        <taxon>Oxalobacteraceae</taxon>
        <taxon>Noviherbaspirillum</taxon>
    </lineage>
</organism>
<evidence type="ECO:0000313" key="5">
    <source>
        <dbReference type="Proteomes" id="UP000265955"/>
    </source>
</evidence>
<dbReference type="CDD" id="cd03809">
    <property type="entry name" value="GT4_MtfB-like"/>
    <property type="match status" value="1"/>
</dbReference>
<dbReference type="PANTHER" id="PTHR46401:SF2">
    <property type="entry name" value="GLYCOSYLTRANSFERASE WBBK-RELATED"/>
    <property type="match status" value="1"/>
</dbReference>
<dbReference type="FunFam" id="3.40.50.2000:FF:000119">
    <property type="entry name" value="Glycosyl transferase group 1"/>
    <property type="match status" value="1"/>
</dbReference>
<gene>
    <name evidence="4" type="ORF">D3871_04165</name>
</gene>
<keyword evidence="5" id="KW-1185">Reference proteome</keyword>
<dbReference type="PANTHER" id="PTHR46401">
    <property type="entry name" value="GLYCOSYLTRANSFERASE WBBK-RELATED"/>
    <property type="match status" value="1"/>
</dbReference>
<dbReference type="InterPro" id="IPR028098">
    <property type="entry name" value="Glyco_trans_4-like_N"/>
</dbReference>
<dbReference type="Pfam" id="PF00534">
    <property type="entry name" value="Glycos_transf_1"/>
    <property type="match status" value="1"/>
</dbReference>
<dbReference type="SUPFAM" id="SSF53756">
    <property type="entry name" value="UDP-Glycosyltransferase/glycogen phosphorylase"/>
    <property type="match status" value="1"/>
</dbReference>
<dbReference type="RefSeq" id="WP_119767754.1">
    <property type="nucleotide sequence ID" value="NZ_QYUO01000001.1"/>
</dbReference>
<dbReference type="Proteomes" id="UP000265955">
    <property type="component" value="Unassembled WGS sequence"/>
</dbReference>
<accession>A0A3A3FTI4</accession>
<protein>
    <submittedName>
        <fullName evidence="4">Glycosyltransferase family 1 protein</fullName>
    </submittedName>
</protein>
<dbReference type="Pfam" id="PF13439">
    <property type="entry name" value="Glyco_transf_4"/>
    <property type="match status" value="1"/>
</dbReference>